<name>A0ABR0RIR2_9EURO</name>
<evidence type="ECO:0008006" key="3">
    <source>
        <dbReference type="Google" id="ProtNLM"/>
    </source>
</evidence>
<comment type="caution">
    <text evidence="1">The sequence shown here is derived from an EMBL/GenBank/DDBJ whole genome shotgun (WGS) entry which is preliminary data.</text>
</comment>
<evidence type="ECO:0000313" key="1">
    <source>
        <dbReference type="EMBL" id="KAK5940516.1"/>
    </source>
</evidence>
<evidence type="ECO:0000313" key="2">
    <source>
        <dbReference type="Proteomes" id="UP001334248"/>
    </source>
</evidence>
<dbReference type="EMBL" id="JAVHJV010000008">
    <property type="protein sequence ID" value="KAK5940516.1"/>
    <property type="molecule type" value="Genomic_DNA"/>
</dbReference>
<organism evidence="1 2">
    <name type="scientific">Knufia obscura</name>
    <dbReference type="NCBI Taxonomy" id="1635080"/>
    <lineage>
        <taxon>Eukaryota</taxon>
        <taxon>Fungi</taxon>
        <taxon>Dikarya</taxon>
        <taxon>Ascomycota</taxon>
        <taxon>Pezizomycotina</taxon>
        <taxon>Eurotiomycetes</taxon>
        <taxon>Chaetothyriomycetidae</taxon>
        <taxon>Chaetothyriales</taxon>
        <taxon>Trichomeriaceae</taxon>
        <taxon>Knufia</taxon>
    </lineage>
</organism>
<dbReference type="Proteomes" id="UP001334248">
    <property type="component" value="Unassembled WGS sequence"/>
</dbReference>
<dbReference type="GeneID" id="90000381"/>
<protein>
    <recommendedName>
        <fullName evidence="3">F-box domain-containing protein</fullName>
    </recommendedName>
</protein>
<dbReference type="RefSeq" id="XP_064728606.1">
    <property type="nucleotide sequence ID" value="XM_064875341.1"/>
</dbReference>
<reference evidence="1 2" key="1">
    <citation type="journal article" date="2023" name="Res Sq">
        <title>Genomic and morphological characterization of Knufia obscura isolated from the Mars 2020 spacecraft assembly facility.</title>
        <authorList>
            <person name="Chander A.M."/>
            <person name="Teixeira M.M."/>
            <person name="Singh N.K."/>
            <person name="Williams M.P."/>
            <person name="Parker C.W."/>
            <person name="Leo P."/>
            <person name="Stajich J.E."/>
            <person name="Torok T."/>
            <person name="Tighe S."/>
            <person name="Mason C.E."/>
            <person name="Venkateswaran K."/>
        </authorList>
    </citation>
    <scope>NUCLEOTIDE SEQUENCE [LARGE SCALE GENOMIC DNA]</scope>
    <source>
        <strain evidence="1 2">CCFEE 5817</strain>
    </source>
</reference>
<gene>
    <name evidence="1" type="ORF">PMZ80_006932</name>
</gene>
<proteinExistence type="predicted"/>
<keyword evidence="2" id="KW-1185">Reference proteome</keyword>
<sequence length="479" mass="54670">MKAAPTLTSLPNEILVMIVKTFLGDTMRDVLPLHELEVEVDKRYQELKVGLPRCMNVLLVCKSLREKVLATLCKETTVHYSSYLRPPCWQIPSEPPLVPVRVPSELFEKLYGNLDFALNLDCYTTLAVSPFSSAKKIYVRSTFQFFLTSFNWHDSLEGIRTKCVNHGTELNLFLTMACDCWDSKHLPPNGKGVIDPFELLDVSSISLLEMIIVQGGYVQWHGVKNKVGVWPCCDSLPRELQIMILHAYFEDATICVNLPSTPLTIQSRPNRRHTPKHRTTIMSVNKQLREMALPIFFSIAQFWYGLPTSFQFYDPAACTAVLTVAPFHFFKHISGTVQFAAVLERTWDESIFKLSKVKDIVVEDQQKYSARTVRKDITIVRDLQDKTASYKHFAIKVTACLTYEVFWTHANSTVTSDIKFVIGSNGSMQLYEVQEMPARVWARVKHDIETIPATVLPAVQMVGGTRYVRYLAQLLRWSD</sequence>
<accession>A0ABR0RIR2</accession>